<evidence type="ECO:0000313" key="5">
    <source>
        <dbReference type="EMBL" id="KAG8075888.1"/>
    </source>
</evidence>
<evidence type="ECO:0000259" key="4">
    <source>
        <dbReference type="PROSITE" id="PS50600"/>
    </source>
</evidence>
<keyword evidence="1" id="KW-0645">Protease</keyword>
<keyword evidence="2" id="KW-0378">Hydrolase</keyword>
<protein>
    <recommendedName>
        <fullName evidence="4">Ubiquitin-like protease family profile domain-containing protein</fullName>
    </recommendedName>
</protein>
<name>A0A8J5W3G7_ZIZPA</name>
<dbReference type="InterPro" id="IPR003653">
    <property type="entry name" value="Peptidase_C48_C"/>
</dbReference>
<dbReference type="PANTHER" id="PTHR46915:SF2">
    <property type="entry name" value="UBIQUITIN-LIKE PROTEASE 4"/>
    <property type="match status" value="1"/>
</dbReference>
<gene>
    <name evidence="5" type="ORF">GUJ93_ZPchr0006g40858</name>
</gene>
<dbReference type="PANTHER" id="PTHR46915">
    <property type="entry name" value="UBIQUITIN-LIKE PROTEASE 4-RELATED"/>
    <property type="match status" value="1"/>
</dbReference>
<evidence type="ECO:0000256" key="3">
    <source>
        <dbReference type="ARBA" id="ARBA00022807"/>
    </source>
</evidence>
<dbReference type="GO" id="GO:0008234">
    <property type="term" value="F:cysteine-type peptidase activity"/>
    <property type="evidence" value="ECO:0007669"/>
    <property type="project" value="UniProtKB-KW"/>
</dbReference>
<dbReference type="GO" id="GO:0006508">
    <property type="term" value="P:proteolysis"/>
    <property type="evidence" value="ECO:0007669"/>
    <property type="project" value="UniProtKB-KW"/>
</dbReference>
<evidence type="ECO:0000313" key="6">
    <source>
        <dbReference type="Proteomes" id="UP000729402"/>
    </source>
</evidence>
<dbReference type="Pfam" id="PF02902">
    <property type="entry name" value="Peptidase_C48"/>
    <property type="match status" value="2"/>
</dbReference>
<evidence type="ECO:0000256" key="1">
    <source>
        <dbReference type="ARBA" id="ARBA00022670"/>
    </source>
</evidence>
<dbReference type="PROSITE" id="PS50600">
    <property type="entry name" value="ULP_PROTEASE"/>
    <property type="match status" value="1"/>
</dbReference>
<feature type="domain" description="Ubiquitin-like protease family profile" evidence="4">
    <location>
        <begin position="32"/>
        <end position="182"/>
    </location>
</feature>
<dbReference type="EMBL" id="JAAALK010000283">
    <property type="protein sequence ID" value="KAG8075888.1"/>
    <property type="molecule type" value="Genomic_DNA"/>
</dbReference>
<accession>A0A8J5W3G7</accession>
<dbReference type="Proteomes" id="UP000729402">
    <property type="component" value="Unassembled WGS sequence"/>
</dbReference>
<dbReference type="AlphaFoldDB" id="A0A8J5W3G7"/>
<reference evidence="5" key="2">
    <citation type="submission" date="2021-02" db="EMBL/GenBank/DDBJ databases">
        <authorList>
            <person name="Kimball J.A."/>
            <person name="Haas M.W."/>
            <person name="Macchietto M."/>
            <person name="Kono T."/>
            <person name="Duquette J."/>
            <person name="Shao M."/>
        </authorList>
    </citation>
    <scope>NUCLEOTIDE SEQUENCE</scope>
    <source>
        <tissue evidence="5">Fresh leaf tissue</tissue>
    </source>
</reference>
<dbReference type="OrthoDB" id="442460at2759"/>
<organism evidence="5 6">
    <name type="scientific">Zizania palustris</name>
    <name type="common">Northern wild rice</name>
    <dbReference type="NCBI Taxonomy" id="103762"/>
    <lineage>
        <taxon>Eukaryota</taxon>
        <taxon>Viridiplantae</taxon>
        <taxon>Streptophyta</taxon>
        <taxon>Embryophyta</taxon>
        <taxon>Tracheophyta</taxon>
        <taxon>Spermatophyta</taxon>
        <taxon>Magnoliopsida</taxon>
        <taxon>Liliopsida</taxon>
        <taxon>Poales</taxon>
        <taxon>Poaceae</taxon>
        <taxon>BOP clade</taxon>
        <taxon>Oryzoideae</taxon>
        <taxon>Oryzeae</taxon>
        <taxon>Zizaniinae</taxon>
        <taxon>Zizania</taxon>
    </lineage>
</organism>
<keyword evidence="6" id="KW-1185">Reference proteome</keyword>
<comment type="caution">
    <text evidence="5">The sequence shown here is derived from an EMBL/GenBank/DDBJ whole genome shotgun (WGS) entry which is preliminary data.</text>
</comment>
<sequence length="284" mass="32742">MVEEVVLPDDGDTCISNPAQKTSSAWDNPCSVELSHDDMKCLEPESLLSSNILNFYIMYLLGTTQSTSRLRDKCHIFNTYFFTKLEALTSKVDQAPYFLKMRRWWKGVDIFQKAYLLFPVHAEFLKQEWSYLNEPGSLEGFHLHGSVRRNLPRNICKKAIEVPQQENDYDCGLFVLYYMKRFIEEAPERLHEKDLSKKKPSGREDGAEGGAVDDIYLREQPSYVLLERSRRMQRVLDMGIITARLPDGGAKYRLLLDNILREIDRRNAEAPAVVTISSSSFSLL</sequence>
<evidence type="ECO:0000256" key="2">
    <source>
        <dbReference type="ARBA" id="ARBA00022801"/>
    </source>
</evidence>
<reference evidence="5" key="1">
    <citation type="journal article" date="2021" name="bioRxiv">
        <title>Whole Genome Assembly and Annotation of Northern Wild Rice, Zizania palustris L., Supports a Whole Genome Duplication in the Zizania Genus.</title>
        <authorList>
            <person name="Haas M."/>
            <person name="Kono T."/>
            <person name="Macchietto M."/>
            <person name="Millas R."/>
            <person name="McGilp L."/>
            <person name="Shao M."/>
            <person name="Duquette J."/>
            <person name="Hirsch C.N."/>
            <person name="Kimball J."/>
        </authorList>
    </citation>
    <scope>NUCLEOTIDE SEQUENCE</scope>
    <source>
        <tissue evidence="5">Fresh leaf tissue</tissue>
    </source>
</reference>
<keyword evidence="3" id="KW-0788">Thiol protease</keyword>
<proteinExistence type="predicted"/>